<protein>
    <submittedName>
        <fullName evidence="1">DinB family protein</fullName>
    </submittedName>
</protein>
<sequence length="175" mass="20133">MTNTEFPDDRLRAPLIAGEREMLSRWLDFHRGTLQWKCAGLSGDQLVTRSAQPSTMTLLGLVRHMAEVERWWFRKIAGRQAVEPRAWTDEHPDGDFDLVDPNRAEEDLAILRAEIAAADEAARDLDLDDVFTHPNPNRPGPISLRWIYVHMIEEYARHNGHADLLRERIDGRTGE</sequence>
<keyword evidence="2" id="KW-1185">Reference proteome</keyword>
<evidence type="ECO:0000313" key="1">
    <source>
        <dbReference type="EMBL" id="MFC0624849.1"/>
    </source>
</evidence>
<dbReference type="RefSeq" id="WP_380046645.1">
    <property type="nucleotide sequence ID" value="NZ_JBHLTC010000014.1"/>
</dbReference>
<evidence type="ECO:0000313" key="2">
    <source>
        <dbReference type="Proteomes" id="UP001589890"/>
    </source>
</evidence>
<proteinExistence type="predicted"/>
<accession>A0ABV6QJM9</accession>
<name>A0ABV6QJM9_9ACTN</name>
<dbReference type="Gene3D" id="1.20.120.450">
    <property type="entry name" value="dinb family like domain"/>
    <property type="match status" value="1"/>
</dbReference>
<dbReference type="EMBL" id="JBHLTC010000014">
    <property type="protein sequence ID" value="MFC0624849.1"/>
    <property type="molecule type" value="Genomic_DNA"/>
</dbReference>
<reference evidence="1 2" key="1">
    <citation type="submission" date="2024-09" db="EMBL/GenBank/DDBJ databases">
        <authorList>
            <person name="Sun Q."/>
            <person name="Mori K."/>
        </authorList>
    </citation>
    <scope>NUCLEOTIDE SEQUENCE [LARGE SCALE GENOMIC DNA]</scope>
    <source>
        <strain evidence="1 2">CGMCC 1.15906</strain>
    </source>
</reference>
<dbReference type="InterPro" id="IPR034660">
    <property type="entry name" value="DinB/YfiT-like"/>
</dbReference>
<organism evidence="1 2">
    <name type="scientific">Kribbella deserti</name>
    <dbReference type="NCBI Taxonomy" id="1926257"/>
    <lineage>
        <taxon>Bacteria</taxon>
        <taxon>Bacillati</taxon>
        <taxon>Actinomycetota</taxon>
        <taxon>Actinomycetes</taxon>
        <taxon>Propionibacteriales</taxon>
        <taxon>Kribbellaceae</taxon>
        <taxon>Kribbella</taxon>
    </lineage>
</organism>
<dbReference type="Proteomes" id="UP001589890">
    <property type="component" value="Unassembled WGS sequence"/>
</dbReference>
<dbReference type="Pfam" id="PF04978">
    <property type="entry name" value="MST"/>
    <property type="match status" value="1"/>
</dbReference>
<dbReference type="InterPro" id="IPR007061">
    <property type="entry name" value="MST-like"/>
</dbReference>
<gene>
    <name evidence="1" type="ORF">ACFFGN_12300</name>
</gene>
<comment type="caution">
    <text evidence="1">The sequence shown here is derived from an EMBL/GenBank/DDBJ whole genome shotgun (WGS) entry which is preliminary data.</text>
</comment>
<dbReference type="SUPFAM" id="SSF109854">
    <property type="entry name" value="DinB/YfiT-like putative metalloenzymes"/>
    <property type="match status" value="1"/>
</dbReference>